<name>A0ABD6CB51_9EURY</name>
<accession>A0ABD6CB51</accession>
<protein>
    <submittedName>
        <fullName evidence="1">Uncharacterized protein</fullName>
    </submittedName>
</protein>
<gene>
    <name evidence="1" type="ORF">ACFR9U_06510</name>
</gene>
<proteinExistence type="predicted"/>
<keyword evidence="2" id="KW-1185">Reference proteome</keyword>
<evidence type="ECO:0000313" key="1">
    <source>
        <dbReference type="EMBL" id="MFD1586628.1"/>
    </source>
</evidence>
<sequence>MCGRLGGNRRGVLERISDHPWRAAGAIAALGATAVIVQGAVSAAGTSVATVQGARIALSAAVTVSLERPAYPVAVLAGLAVLLRRS</sequence>
<dbReference type="Proteomes" id="UP001597119">
    <property type="component" value="Unassembled WGS sequence"/>
</dbReference>
<comment type="caution">
    <text evidence="1">The sequence shown here is derived from an EMBL/GenBank/DDBJ whole genome shotgun (WGS) entry which is preliminary data.</text>
</comment>
<dbReference type="AlphaFoldDB" id="A0ABD6CB51"/>
<dbReference type="RefSeq" id="WP_247379316.1">
    <property type="nucleotide sequence ID" value="NZ_JALLGV010000007.1"/>
</dbReference>
<dbReference type="EMBL" id="JBHUDJ010000002">
    <property type="protein sequence ID" value="MFD1586628.1"/>
    <property type="molecule type" value="Genomic_DNA"/>
</dbReference>
<reference evidence="1 2" key="1">
    <citation type="journal article" date="2019" name="Int. J. Syst. Evol. Microbiol.">
        <title>The Global Catalogue of Microorganisms (GCM) 10K type strain sequencing project: providing services to taxonomists for standard genome sequencing and annotation.</title>
        <authorList>
            <consortium name="The Broad Institute Genomics Platform"/>
            <consortium name="The Broad Institute Genome Sequencing Center for Infectious Disease"/>
            <person name="Wu L."/>
            <person name="Ma J."/>
        </authorList>
    </citation>
    <scope>NUCLEOTIDE SEQUENCE [LARGE SCALE GENOMIC DNA]</scope>
    <source>
        <strain evidence="1 2">CGMCC 1.12125</strain>
    </source>
</reference>
<evidence type="ECO:0000313" key="2">
    <source>
        <dbReference type="Proteomes" id="UP001597119"/>
    </source>
</evidence>
<organism evidence="1 2">
    <name type="scientific">Halorientalis brevis</name>
    <dbReference type="NCBI Taxonomy" id="1126241"/>
    <lineage>
        <taxon>Archaea</taxon>
        <taxon>Methanobacteriati</taxon>
        <taxon>Methanobacteriota</taxon>
        <taxon>Stenosarchaea group</taxon>
        <taxon>Halobacteria</taxon>
        <taxon>Halobacteriales</taxon>
        <taxon>Haloarculaceae</taxon>
        <taxon>Halorientalis</taxon>
    </lineage>
</organism>